<evidence type="ECO:0000313" key="2">
    <source>
        <dbReference type="EMBL" id="KAH3870774.1"/>
    </source>
</evidence>
<evidence type="ECO:0000313" key="3">
    <source>
        <dbReference type="Proteomes" id="UP000828390"/>
    </source>
</evidence>
<accession>A0A9D4M7N7</accession>
<feature type="region of interest" description="Disordered" evidence="1">
    <location>
        <begin position="64"/>
        <end position="88"/>
    </location>
</feature>
<feature type="compositionally biased region" description="Polar residues" evidence="1">
    <location>
        <begin position="15"/>
        <end position="24"/>
    </location>
</feature>
<organism evidence="2 3">
    <name type="scientific">Dreissena polymorpha</name>
    <name type="common">Zebra mussel</name>
    <name type="synonym">Mytilus polymorpha</name>
    <dbReference type="NCBI Taxonomy" id="45954"/>
    <lineage>
        <taxon>Eukaryota</taxon>
        <taxon>Metazoa</taxon>
        <taxon>Spiralia</taxon>
        <taxon>Lophotrochozoa</taxon>
        <taxon>Mollusca</taxon>
        <taxon>Bivalvia</taxon>
        <taxon>Autobranchia</taxon>
        <taxon>Heteroconchia</taxon>
        <taxon>Euheterodonta</taxon>
        <taxon>Imparidentia</taxon>
        <taxon>Neoheterodontei</taxon>
        <taxon>Myida</taxon>
        <taxon>Dreissenoidea</taxon>
        <taxon>Dreissenidae</taxon>
        <taxon>Dreissena</taxon>
    </lineage>
</organism>
<comment type="caution">
    <text evidence="2">The sequence shown here is derived from an EMBL/GenBank/DDBJ whole genome shotgun (WGS) entry which is preliminary data.</text>
</comment>
<name>A0A9D4M7N7_DREPO</name>
<sequence length="88" mass="9875">MVGLSPLSDLKNVTKKTNTASGSQKKIILKHEETKQEEDSDTRIDLSAKKADHIISCNQELVLKHEESNQEEDMDTDSEFSDQEASII</sequence>
<protein>
    <submittedName>
        <fullName evidence="2">Uncharacterized protein</fullName>
    </submittedName>
</protein>
<keyword evidence="3" id="KW-1185">Reference proteome</keyword>
<reference evidence="2" key="1">
    <citation type="journal article" date="2019" name="bioRxiv">
        <title>The Genome of the Zebra Mussel, Dreissena polymorpha: A Resource for Invasive Species Research.</title>
        <authorList>
            <person name="McCartney M.A."/>
            <person name="Auch B."/>
            <person name="Kono T."/>
            <person name="Mallez S."/>
            <person name="Zhang Y."/>
            <person name="Obille A."/>
            <person name="Becker A."/>
            <person name="Abrahante J.E."/>
            <person name="Garbe J."/>
            <person name="Badalamenti J.P."/>
            <person name="Herman A."/>
            <person name="Mangelson H."/>
            <person name="Liachko I."/>
            <person name="Sullivan S."/>
            <person name="Sone E.D."/>
            <person name="Koren S."/>
            <person name="Silverstein K.A.T."/>
            <person name="Beckman K.B."/>
            <person name="Gohl D.M."/>
        </authorList>
    </citation>
    <scope>NUCLEOTIDE SEQUENCE</scope>
    <source>
        <strain evidence="2">Duluth1</strain>
        <tissue evidence="2">Whole animal</tissue>
    </source>
</reference>
<gene>
    <name evidence="2" type="ORF">DPMN_033964</name>
</gene>
<proteinExistence type="predicted"/>
<feature type="compositionally biased region" description="Acidic residues" evidence="1">
    <location>
        <begin position="69"/>
        <end position="82"/>
    </location>
</feature>
<reference evidence="2" key="2">
    <citation type="submission" date="2020-11" db="EMBL/GenBank/DDBJ databases">
        <authorList>
            <person name="McCartney M.A."/>
            <person name="Auch B."/>
            <person name="Kono T."/>
            <person name="Mallez S."/>
            <person name="Becker A."/>
            <person name="Gohl D.M."/>
            <person name="Silverstein K.A.T."/>
            <person name="Koren S."/>
            <person name="Bechman K.B."/>
            <person name="Herman A."/>
            <person name="Abrahante J.E."/>
            <person name="Garbe J."/>
        </authorList>
    </citation>
    <scope>NUCLEOTIDE SEQUENCE</scope>
    <source>
        <strain evidence="2">Duluth1</strain>
        <tissue evidence="2">Whole animal</tissue>
    </source>
</reference>
<dbReference type="EMBL" id="JAIWYP010000002">
    <property type="protein sequence ID" value="KAH3870774.1"/>
    <property type="molecule type" value="Genomic_DNA"/>
</dbReference>
<dbReference type="AlphaFoldDB" id="A0A9D4M7N7"/>
<dbReference type="Proteomes" id="UP000828390">
    <property type="component" value="Unassembled WGS sequence"/>
</dbReference>
<evidence type="ECO:0000256" key="1">
    <source>
        <dbReference type="SAM" id="MobiDB-lite"/>
    </source>
</evidence>
<feature type="region of interest" description="Disordered" evidence="1">
    <location>
        <begin position="14"/>
        <end position="43"/>
    </location>
</feature>